<dbReference type="Pfam" id="PF03938">
    <property type="entry name" value="OmpH"/>
    <property type="match status" value="1"/>
</dbReference>
<dbReference type="Gene3D" id="3.30.910.20">
    <property type="entry name" value="Skp domain"/>
    <property type="match status" value="1"/>
</dbReference>
<sequence>MNPQAVLDNLPEKEAIERQLNRFLDSREAEFEEKSIEFQNNLARFQQEAPELSEEETEQRQQELQQQDQELEQFQMRVQQELEQRQDELLGPVLREMNNIIESIAQDMNLDYVLNQETGQGEMLLLYISEDGKEDLDLTDKVLSRMTN</sequence>
<dbReference type="PANTHER" id="PTHR35089:SF1">
    <property type="entry name" value="CHAPERONE PROTEIN SKP"/>
    <property type="match status" value="1"/>
</dbReference>
<name>A0A8J7UU68_9BACT</name>
<dbReference type="PANTHER" id="PTHR35089">
    <property type="entry name" value="CHAPERONE PROTEIN SKP"/>
    <property type="match status" value="1"/>
</dbReference>
<gene>
    <name evidence="4" type="ORF">NATSA_00645</name>
</gene>
<accession>A0A8J7UU68</accession>
<dbReference type="SMART" id="SM00935">
    <property type="entry name" value="OmpH"/>
    <property type="match status" value="1"/>
</dbReference>
<dbReference type="GO" id="GO:0051082">
    <property type="term" value="F:unfolded protein binding"/>
    <property type="evidence" value="ECO:0007669"/>
    <property type="project" value="InterPro"/>
</dbReference>
<evidence type="ECO:0000313" key="4">
    <source>
        <dbReference type="EMBL" id="MBP3191161.1"/>
    </source>
</evidence>
<dbReference type="InterPro" id="IPR005632">
    <property type="entry name" value="Chaperone_Skp"/>
</dbReference>
<evidence type="ECO:0000256" key="1">
    <source>
        <dbReference type="ARBA" id="ARBA00009091"/>
    </source>
</evidence>
<dbReference type="SUPFAM" id="SSF111384">
    <property type="entry name" value="OmpH-like"/>
    <property type="match status" value="1"/>
</dbReference>
<proteinExistence type="inferred from homology"/>
<protein>
    <submittedName>
        <fullName evidence="4">OmpH family outer membrane protein</fullName>
    </submittedName>
</protein>
<comment type="similarity">
    <text evidence="1">Belongs to the Skp family.</text>
</comment>
<dbReference type="Proteomes" id="UP000673975">
    <property type="component" value="Unassembled WGS sequence"/>
</dbReference>
<evidence type="ECO:0000256" key="3">
    <source>
        <dbReference type="SAM" id="MobiDB-lite"/>
    </source>
</evidence>
<organism evidence="4 5">
    <name type="scientific">Natronogracilivirga saccharolytica</name>
    <dbReference type="NCBI Taxonomy" id="2812953"/>
    <lineage>
        <taxon>Bacteria</taxon>
        <taxon>Pseudomonadati</taxon>
        <taxon>Balneolota</taxon>
        <taxon>Balneolia</taxon>
        <taxon>Balneolales</taxon>
        <taxon>Cyclonatronaceae</taxon>
        <taxon>Natronogracilivirga</taxon>
    </lineage>
</organism>
<comment type="caution">
    <text evidence="4">The sequence shown here is derived from an EMBL/GenBank/DDBJ whole genome shotgun (WGS) entry which is preliminary data.</text>
</comment>
<dbReference type="GO" id="GO:0005829">
    <property type="term" value="C:cytosol"/>
    <property type="evidence" value="ECO:0007669"/>
    <property type="project" value="TreeGrafter"/>
</dbReference>
<dbReference type="InterPro" id="IPR024930">
    <property type="entry name" value="Skp_dom_sf"/>
</dbReference>
<dbReference type="EMBL" id="JAFIDN010000001">
    <property type="protein sequence ID" value="MBP3191161.1"/>
    <property type="molecule type" value="Genomic_DNA"/>
</dbReference>
<dbReference type="AlphaFoldDB" id="A0A8J7UU68"/>
<dbReference type="GO" id="GO:0050821">
    <property type="term" value="P:protein stabilization"/>
    <property type="evidence" value="ECO:0007669"/>
    <property type="project" value="TreeGrafter"/>
</dbReference>
<reference evidence="4" key="1">
    <citation type="submission" date="2021-02" db="EMBL/GenBank/DDBJ databases">
        <title>Natronogracilivirga saccharolytica gen. nov. sp. nov. a new anaerobic, haloalkiliphilic carbohydrate-fermenting bacterium from soda lake and proposing of Cyclonatronumiaceae fam. nov. in the phylum Balneolaeota.</title>
        <authorList>
            <person name="Zhilina T.N."/>
            <person name="Sorokin D.Y."/>
            <person name="Zavarzina D.G."/>
            <person name="Toshchakov S.V."/>
            <person name="Kublanov I.V."/>
        </authorList>
    </citation>
    <scope>NUCLEOTIDE SEQUENCE</scope>
    <source>
        <strain evidence="4">Z-1702</strain>
    </source>
</reference>
<keyword evidence="5" id="KW-1185">Reference proteome</keyword>
<keyword evidence="2" id="KW-0732">Signal</keyword>
<evidence type="ECO:0000256" key="2">
    <source>
        <dbReference type="ARBA" id="ARBA00022729"/>
    </source>
</evidence>
<evidence type="ECO:0000313" key="5">
    <source>
        <dbReference type="Proteomes" id="UP000673975"/>
    </source>
</evidence>
<feature type="region of interest" description="Disordered" evidence="3">
    <location>
        <begin position="47"/>
        <end position="72"/>
    </location>
</feature>
<feature type="compositionally biased region" description="Low complexity" evidence="3">
    <location>
        <begin position="62"/>
        <end position="72"/>
    </location>
</feature>